<organism evidence="1 2">
    <name type="scientific">Runella slithyformis (strain ATCC 29530 / DSM 19594 / LMG 11500 / NCIMB 11436 / LSU 4)</name>
    <dbReference type="NCBI Taxonomy" id="761193"/>
    <lineage>
        <taxon>Bacteria</taxon>
        <taxon>Pseudomonadati</taxon>
        <taxon>Bacteroidota</taxon>
        <taxon>Cytophagia</taxon>
        <taxon>Cytophagales</taxon>
        <taxon>Spirosomataceae</taxon>
        <taxon>Runella</taxon>
    </lineage>
</organism>
<dbReference type="KEGG" id="rsi:Runsl_1959"/>
<keyword evidence="2" id="KW-1185">Reference proteome</keyword>
<sequence length="138" mass="15647">MKTIILSCLFVFGVSISLISQNRTTKIYFFSLPSSKLVTTSNPEDPIKINKCTLLETNLDSLGLELLSEKKVYLPLEAGRTYYYHKILTNGSGIGTAIVSECTEKEFWLNVYYVGAGTYRHYFLDKQSGLKLLEEKSR</sequence>
<reference evidence="2" key="1">
    <citation type="submission" date="2011-06" db="EMBL/GenBank/DDBJ databases">
        <title>The complete genome of chromosome of Runella slithyformis DSM 19594.</title>
        <authorList>
            <consortium name="US DOE Joint Genome Institute (JGI-PGF)"/>
            <person name="Lucas S."/>
            <person name="Han J."/>
            <person name="Lapidus A."/>
            <person name="Bruce D."/>
            <person name="Goodwin L."/>
            <person name="Pitluck S."/>
            <person name="Peters L."/>
            <person name="Kyrpides N."/>
            <person name="Mavromatis K."/>
            <person name="Ivanova N."/>
            <person name="Ovchinnikova G."/>
            <person name="Zhang X."/>
            <person name="Misra M."/>
            <person name="Detter J.C."/>
            <person name="Tapia R."/>
            <person name="Han C."/>
            <person name="Land M."/>
            <person name="Hauser L."/>
            <person name="Markowitz V."/>
            <person name="Cheng J.-F."/>
            <person name="Hugenholtz P."/>
            <person name="Woyke T."/>
            <person name="Wu D."/>
            <person name="Tindall B."/>
            <person name="Faehrich R."/>
            <person name="Brambilla E."/>
            <person name="Klenk H.-P."/>
            <person name="Eisen J.A."/>
        </authorList>
    </citation>
    <scope>NUCLEOTIDE SEQUENCE [LARGE SCALE GENOMIC DNA]</scope>
    <source>
        <strain evidence="2">ATCC 29530 / DSM 19594 / LMG 11500 / NCIMB 11436 / LSU 4</strain>
    </source>
</reference>
<dbReference type="AlphaFoldDB" id="A0A7U4E5E3"/>
<dbReference type="Proteomes" id="UP000000493">
    <property type="component" value="Chromosome"/>
</dbReference>
<evidence type="ECO:0000313" key="1">
    <source>
        <dbReference type="EMBL" id="AEI48378.1"/>
    </source>
</evidence>
<protein>
    <submittedName>
        <fullName evidence="1">Uncharacterized protein</fullName>
    </submittedName>
</protein>
<accession>A0A7U4E5E3</accession>
<reference evidence="1 2" key="2">
    <citation type="journal article" date="2012" name="Stand. Genomic Sci.">
        <title>Complete genome sequence of the aquatic bacterium Runella slithyformis type strain (LSU 4(T)).</title>
        <authorList>
            <person name="Copeland A."/>
            <person name="Zhang X."/>
            <person name="Misra M."/>
            <person name="Lapidus A."/>
            <person name="Nolan M."/>
            <person name="Lucas S."/>
            <person name="Deshpande S."/>
            <person name="Cheng J.F."/>
            <person name="Tapia R."/>
            <person name="Goodwin L.A."/>
            <person name="Pitluck S."/>
            <person name="Liolios K."/>
            <person name="Pagani I."/>
            <person name="Ivanova N."/>
            <person name="Mikhailova N."/>
            <person name="Pati A."/>
            <person name="Chen A."/>
            <person name="Palaniappan K."/>
            <person name="Land M."/>
            <person name="Hauser L."/>
            <person name="Pan C."/>
            <person name="Jeffries C.D."/>
            <person name="Detter J.C."/>
            <person name="Brambilla E.M."/>
            <person name="Rohde M."/>
            <person name="Djao O.D."/>
            <person name="Goker M."/>
            <person name="Sikorski J."/>
            <person name="Tindall B.J."/>
            <person name="Woyke T."/>
            <person name="Bristow J."/>
            <person name="Eisen J.A."/>
            <person name="Markowitz V."/>
            <person name="Hugenholtz P."/>
            <person name="Kyrpides N.C."/>
            <person name="Klenk H.P."/>
            <person name="Mavromatis K."/>
        </authorList>
    </citation>
    <scope>NUCLEOTIDE SEQUENCE [LARGE SCALE GENOMIC DNA]</scope>
    <source>
        <strain evidence="2">ATCC 29530 / DSM 19594 / LMG 11500 / NCIMB 11436 / LSU 4</strain>
    </source>
</reference>
<dbReference type="EMBL" id="CP002859">
    <property type="protein sequence ID" value="AEI48378.1"/>
    <property type="molecule type" value="Genomic_DNA"/>
</dbReference>
<evidence type="ECO:0000313" key="2">
    <source>
        <dbReference type="Proteomes" id="UP000000493"/>
    </source>
</evidence>
<dbReference type="RefSeq" id="WP_013927690.1">
    <property type="nucleotide sequence ID" value="NC_015703.1"/>
</dbReference>
<gene>
    <name evidence="1" type="ordered locus">Runsl_1959</name>
</gene>
<proteinExistence type="predicted"/>
<name>A0A7U4E5E3_RUNSL</name>